<name>A0A8H7RG22_9FUNG</name>
<comment type="subcellular location">
    <subcellularLocation>
        <location evidence="1">Chromosome</location>
        <location evidence="1">Centromere</location>
        <location evidence="1">Kinetochore</location>
    </subcellularLocation>
</comment>
<keyword evidence="6" id="KW-0995">Kinetochore</keyword>
<dbReference type="EMBL" id="JAEPRD010000011">
    <property type="protein sequence ID" value="KAG2210506.1"/>
    <property type="molecule type" value="Genomic_DNA"/>
</dbReference>
<gene>
    <name evidence="10" type="ORF">INT47_002448</name>
</gene>
<dbReference type="GO" id="GO:0051382">
    <property type="term" value="P:kinetochore assembly"/>
    <property type="evidence" value="ECO:0007669"/>
    <property type="project" value="TreeGrafter"/>
</dbReference>
<keyword evidence="11" id="KW-1185">Reference proteome</keyword>
<reference evidence="10" key="1">
    <citation type="submission" date="2020-12" db="EMBL/GenBank/DDBJ databases">
        <title>Metabolic potential, ecology and presence of endohyphal bacteria is reflected in genomic diversity of Mucoromycotina.</title>
        <authorList>
            <person name="Muszewska A."/>
            <person name="Okrasinska A."/>
            <person name="Steczkiewicz K."/>
            <person name="Drgas O."/>
            <person name="Orlowska M."/>
            <person name="Perlinska-Lenart U."/>
            <person name="Aleksandrzak-Piekarczyk T."/>
            <person name="Szatraj K."/>
            <person name="Zielenkiewicz U."/>
            <person name="Pilsyk S."/>
            <person name="Malc E."/>
            <person name="Mieczkowski P."/>
            <person name="Kruszewska J.S."/>
            <person name="Biernat P."/>
            <person name="Pawlowska J."/>
        </authorList>
    </citation>
    <scope>NUCLEOTIDE SEQUENCE</scope>
    <source>
        <strain evidence="10">WA0000017839</strain>
    </source>
</reference>
<keyword evidence="3" id="KW-0158">Chromosome</keyword>
<dbReference type="OrthoDB" id="1884855at2759"/>
<dbReference type="InterPro" id="IPR008685">
    <property type="entry name" value="Centromere_Mis12"/>
</dbReference>
<evidence type="ECO:0000256" key="3">
    <source>
        <dbReference type="ARBA" id="ARBA00022454"/>
    </source>
</evidence>
<keyword evidence="5" id="KW-0498">Mitosis</keyword>
<dbReference type="Pfam" id="PF05859">
    <property type="entry name" value="Mis12"/>
    <property type="match status" value="1"/>
</dbReference>
<keyword evidence="9" id="KW-0137">Centromere</keyword>
<evidence type="ECO:0000256" key="5">
    <source>
        <dbReference type="ARBA" id="ARBA00022776"/>
    </source>
</evidence>
<sequence length="232" mass="27183">MAKHDDFIDHTLLVEIFGFLPSELIDELYDAMNLCLYNITQGFIVRFTSLCPEKEAEIKEAIRSFELRTELELDRTFNTFQEYMFKNIFRIPEKLDIKPAYLEDIQTNLTPDHEKILDLQLTQIREELVIQLKLQHYLNNAIRDLQVKSDQLDDCIDVVSFLSDAPKKHKVEDPVYSLECLKINLDTLKKSILTTIPELQTKLKTMEPEQRTLELRSALRTHINSTLGQLKK</sequence>
<accession>A0A8H7RG22</accession>
<evidence type="ECO:0000256" key="6">
    <source>
        <dbReference type="ARBA" id="ARBA00022838"/>
    </source>
</evidence>
<dbReference type="GO" id="GO:0000444">
    <property type="term" value="C:MIS12/MIND type complex"/>
    <property type="evidence" value="ECO:0007669"/>
    <property type="project" value="TreeGrafter"/>
</dbReference>
<keyword evidence="4" id="KW-0132">Cell division</keyword>
<keyword evidence="8" id="KW-0131">Cell cycle</keyword>
<evidence type="ECO:0000256" key="1">
    <source>
        <dbReference type="ARBA" id="ARBA00004629"/>
    </source>
</evidence>
<evidence type="ECO:0000313" key="11">
    <source>
        <dbReference type="Proteomes" id="UP000603453"/>
    </source>
</evidence>
<dbReference type="PANTHER" id="PTHR14527:SF2">
    <property type="entry name" value="PROTEIN MIS12 HOMOLOG"/>
    <property type="match status" value="1"/>
</dbReference>
<evidence type="ECO:0000256" key="8">
    <source>
        <dbReference type="ARBA" id="ARBA00023306"/>
    </source>
</evidence>
<dbReference type="AlphaFoldDB" id="A0A8H7RG22"/>
<evidence type="ECO:0000256" key="4">
    <source>
        <dbReference type="ARBA" id="ARBA00022618"/>
    </source>
</evidence>
<evidence type="ECO:0000313" key="10">
    <source>
        <dbReference type="EMBL" id="KAG2210506.1"/>
    </source>
</evidence>
<evidence type="ECO:0000256" key="2">
    <source>
        <dbReference type="ARBA" id="ARBA00008643"/>
    </source>
</evidence>
<dbReference type="GO" id="GO:0051301">
    <property type="term" value="P:cell division"/>
    <property type="evidence" value="ECO:0007669"/>
    <property type="project" value="UniProtKB-KW"/>
</dbReference>
<organism evidence="10 11">
    <name type="scientific">Mucor saturninus</name>
    <dbReference type="NCBI Taxonomy" id="64648"/>
    <lineage>
        <taxon>Eukaryota</taxon>
        <taxon>Fungi</taxon>
        <taxon>Fungi incertae sedis</taxon>
        <taxon>Mucoromycota</taxon>
        <taxon>Mucoromycotina</taxon>
        <taxon>Mucoromycetes</taxon>
        <taxon>Mucorales</taxon>
        <taxon>Mucorineae</taxon>
        <taxon>Mucoraceae</taxon>
        <taxon>Mucor</taxon>
    </lineage>
</organism>
<evidence type="ECO:0000256" key="7">
    <source>
        <dbReference type="ARBA" id="ARBA00023054"/>
    </source>
</evidence>
<comment type="similarity">
    <text evidence="2">Belongs to the mis12 family.</text>
</comment>
<proteinExistence type="inferred from homology"/>
<dbReference type="GO" id="GO:0005634">
    <property type="term" value="C:nucleus"/>
    <property type="evidence" value="ECO:0007669"/>
    <property type="project" value="InterPro"/>
</dbReference>
<evidence type="ECO:0008006" key="12">
    <source>
        <dbReference type="Google" id="ProtNLM"/>
    </source>
</evidence>
<dbReference type="GO" id="GO:0000070">
    <property type="term" value="P:mitotic sister chromatid segregation"/>
    <property type="evidence" value="ECO:0007669"/>
    <property type="project" value="TreeGrafter"/>
</dbReference>
<dbReference type="Proteomes" id="UP000603453">
    <property type="component" value="Unassembled WGS sequence"/>
</dbReference>
<evidence type="ECO:0000256" key="9">
    <source>
        <dbReference type="ARBA" id="ARBA00023328"/>
    </source>
</evidence>
<dbReference type="PANTHER" id="PTHR14527">
    <property type="entry name" value="PROTEIN MIS12 HOMOLOG"/>
    <property type="match status" value="1"/>
</dbReference>
<keyword evidence="7" id="KW-0175">Coiled coil</keyword>
<protein>
    <recommendedName>
        <fullName evidence="12">Protein MIS12 homolog</fullName>
    </recommendedName>
</protein>
<comment type="caution">
    <text evidence="10">The sequence shown here is derived from an EMBL/GenBank/DDBJ whole genome shotgun (WGS) entry which is preliminary data.</text>
</comment>